<evidence type="ECO:0000256" key="5">
    <source>
        <dbReference type="ARBA" id="ARBA00022679"/>
    </source>
</evidence>
<keyword evidence="3 6" id="KW-0662">Pyridine nucleotide biosynthesis</keyword>
<dbReference type="InterPro" id="IPR013785">
    <property type="entry name" value="Aldolase_TIM"/>
</dbReference>
<name>A0A2P6TQM5_CHLSO</name>
<evidence type="ECO:0000256" key="4">
    <source>
        <dbReference type="ARBA" id="ARBA00022676"/>
    </source>
</evidence>
<dbReference type="InterPro" id="IPR036068">
    <property type="entry name" value="Nicotinate_pribotase-like_C"/>
</dbReference>
<feature type="binding site" evidence="7">
    <location>
        <begin position="303"/>
        <end position="305"/>
    </location>
    <ligand>
        <name>substrate</name>
    </ligand>
</feature>
<dbReference type="InterPro" id="IPR027277">
    <property type="entry name" value="NadC/ModD"/>
</dbReference>
<dbReference type="EC" id="2.4.2.19" evidence="6"/>
<dbReference type="PIRSF" id="PIRSF006250">
    <property type="entry name" value="NadC_ModD"/>
    <property type="match status" value="1"/>
</dbReference>
<organism evidence="10 11">
    <name type="scientific">Chlorella sorokiniana</name>
    <name type="common">Freshwater green alga</name>
    <dbReference type="NCBI Taxonomy" id="3076"/>
    <lineage>
        <taxon>Eukaryota</taxon>
        <taxon>Viridiplantae</taxon>
        <taxon>Chlorophyta</taxon>
        <taxon>core chlorophytes</taxon>
        <taxon>Trebouxiophyceae</taxon>
        <taxon>Chlorellales</taxon>
        <taxon>Chlorellaceae</taxon>
        <taxon>Chlorella clade</taxon>
        <taxon>Chlorella</taxon>
    </lineage>
</organism>
<comment type="function">
    <text evidence="6">Involved in the catabolism of quinolinic acid (QA).</text>
</comment>
<evidence type="ECO:0000256" key="7">
    <source>
        <dbReference type="PIRSR" id="PIRSR006250-1"/>
    </source>
</evidence>
<keyword evidence="5 6" id="KW-0808">Transferase</keyword>
<comment type="caution">
    <text evidence="10">The sequence shown here is derived from an EMBL/GenBank/DDBJ whole genome shotgun (WGS) entry which is preliminary data.</text>
</comment>
<dbReference type="Proteomes" id="UP000239899">
    <property type="component" value="Unassembled WGS sequence"/>
</dbReference>
<reference evidence="10 11" key="1">
    <citation type="journal article" date="2018" name="Plant J.">
        <title>Genome sequences of Chlorella sorokiniana UTEX 1602 and Micractinium conductrix SAG 241.80: implications to maltose excretion by a green alga.</title>
        <authorList>
            <person name="Arriola M.B."/>
            <person name="Velmurugan N."/>
            <person name="Zhang Y."/>
            <person name="Plunkett M.H."/>
            <person name="Hondzo H."/>
            <person name="Barney B.M."/>
        </authorList>
    </citation>
    <scope>NUCLEOTIDE SEQUENCE [LARGE SCALE GENOMIC DNA]</scope>
    <source>
        <strain evidence="11">UTEX 1602</strain>
    </source>
</reference>
<protein>
    <recommendedName>
        <fullName evidence="6">Nicotinate-nucleotide pyrophosphorylase [carboxylating]</fullName>
        <ecNumber evidence="6">2.4.2.19</ecNumber>
    </recommendedName>
    <alternativeName>
        <fullName evidence="6">Quinolinate phosphoribosyltransferase [decarboxylating]</fullName>
    </alternativeName>
</protein>
<dbReference type="STRING" id="3076.A0A2P6TQM5"/>
<dbReference type="GO" id="GO:0005737">
    <property type="term" value="C:cytoplasm"/>
    <property type="evidence" value="ECO:0007669"/>
    <property type="project" value="TreeGrafter"/>
</dbReference>
<dbReference type="UniPathway" id="UPA00253">
    <property type="reaction ID" value="UER00331"/>
</dbReference>
<evidence type="ECO:0000259" key="9">
    <source>
        <dbReference type="Pfam" id="PF02749"/>
    </source>
</evidence>
<dbReference type="FunFam" id="3.20.20.70:FF:000149">
    <property type="entry name" value="Nicotinate-nucleotide pyrophosphorylase [carboxylating]"/>
    <property type="match status" value="1"/>
</dbReference>
<dbReference type="InterPro" id="IPR004393">
    <property type="entry name" value="NadC"/>
</dbReference>
<feature type="binding site" evidence="7">
    <location>
        <position position="218"/>
    </location>
    <ligand>
        <name>substrate</name>
    </ligand>
</feature>
<dbReference type="SUPFAM" id="SSF54675">
    <property type="entry name" value="Nicotinate/Quinolinate PRTase N-terminal domain-like"/>
    <property type="match status" value="1"/>
</dbReference>
<dbReference type="GO" id="GO:0034213">
    <property type="term" value="P:quinolinate catabolic process"/>
    <property type="evidence" value="ECO:0007669"/>
    <property type="project" value="TreeGrafter"/>
</dbReference>
<dbReference type="Gene3D" id="3.20.20.70">
    <property type="entry name" value="Aldolase class I"/>
    <property type="match status" value="1"/>
</dbReference>
<dbReference type="Pfam" id="PF02749">
    <property type="entry name" value="QRPTase_N"/>
    <property type="match status" value="1"/>
</dbReference>
<feature type="binding site" evidence="7">
    <location>
        <begin position="151"/>
        <end position="153"/>
    </location>
    <ligand>
        <name>substrate</name>
    </ligand>
</feature>
<dbReference type="InterPro" id="IPR037128">
    <property type="entry name" value="Quinolinate_PRibosylTase_N_sf"/>
</dbReference>
<proteinExistence type="inferred from homology"/>
<evidence type="ECO:0000256" key="3">
    <source>
        <dbReference type="ARBA" id="ARBA00022642"/>
    </source>
</evidence>
<keyword evidence="11" id="KW-1185">Reference proteome</keyword>
<feature type="binding site" evidence="7">
    <location>
        <position position="118"/>
    </location>
    <ligand>
        <name>substrate</name>
    </ligand>
</feature>
<feature type="binding site" evidence="7">
    <location>
        <position position="185"/>
    </location>
    <ligand>
        <name>substrate</name>
    </ligand>
</feature>
<comment type="pathway">
    <text evidence="1 6">Cofactor biosynthesis; NAD(+) biosynthesis; nicotinate D-ribonucleotide from quinolinate: step 1/1.</text>
</comment>
<dbReference type="PANTHER" id="PTHR32179:SF3">
    <property type="entry name" value="NICOTINATE-NUCLEOTIDE PYROPHOSPHORYLASE [CARBOXYLATING]"/>
    <property type="match status" value="1"/>
</dbReference>
<evidence type="ECO:0000313" key="10">
    <source>
        <dbReference type="EMBL" id="PRW56327.1"/>
    </source>
</evidence>
<feature type="binding site" evidence="7">
    <location>
        <position position="247"/>
    </location>
    <ligand>
        <name>substrate</name>
    </ligand>
</feature>
<accession>A0A2P6TQM5</accession>
<evidence type="ECO:0000313" key="11">
    <source>
        <dbReference type="Proteomes" id="UP000239899"/>
    </source>
</evidence>
<feature type="binding site" evidence="7">
    <location>
        <begin position="282"/>
        <end position="284"/>
    </location>
    <ligand>
        <name>substrate</name>
    </ligand>
</feature>
<dbReference type="GO" id="GO:0009435">
    <property type="term" value="P:NAD+ biosynthetic process"/>
    <property type="evidence" value="ECO:0007669"/>
    <property type="project" value="UniProtKB-UniPathway"/>
</dbReference>
<dbReference type="CDD" id="cd01572">
    <property type="entry name" value="QPRTase"/>
    <property type="match status" value="1"/>
</dbReference>
<evidence type="ECO:0000256" key="6">
    <source>
        <dbReference type="PIRNR" id="PIRNR006250"/>
    </source>
</evidence>
<feature type="domain" description="Quinolinate phosphoribosyl transferase C-terminal" evidence="8">
    <location>
        <begin position="130"/>
        <end position="317"/>
    </location>
</feature>
<dbReference type="InterPro" id="IPR002638">
    <property type="entry name" value="Quinolinate_PRibosylTrfase_C"/>
</dbReference>
<comment type="subunit">
    <text evidence="6">Hexamer formed by 3 homodimers.</text>
</comment>
<dbReference type="NCBIfam" id="TIGR00078">
    <property type="entry name" value="nadC"/>
    <property type="match status" value="1"/>
</dbReference>
<dbReference type="EMBL" id="LHPG02000009">
    <property type="protein sequence ID" value="PRW56327.1"/>
    <property type="molecule type" value="Genomic_DNA"/>
</dbReference>
<evidence type="ECO:0000256" key="2">
    <source>
        <dbReference type="ARBA" id="ARBA00009400"/>
    </source>
</evidence>
<dbReference type="Pfam" id="PF01729">
    <property type="entry name" value="QRPTase_C"/>
    <property type="match status" value="1"/>
</dbReference>
<evidence type="ECO:0000256" key="1">
    <source>
        <dbReference type="ARBA" id="ARBA00004893"/>
    </source>
</evidence>
<dbReference type="InterPro" id="IPR022412">
    <property type="entry name" value="Quinolinate_PRibosylTrfase_N"/>
</dbReference>
<feature type="binding site" evidence="7">
    <location>
        <position position="175"/>
    </location>
    <ligand>
        <name>substrate</name>
    </ligand>
</feature>
<evidence type="ECO:0000259" key="8">
    <source>
        <dbReference type="Pfam" id="PF01729"/>
    </source>
</evidence>
<sequence>MQWRKDWEACTSFAPVPPPAHPTYDVYAAIDAALAEDAGDYGDISTNSTVPEGTQASATFLAKAHGVLAGAWVAHAVFARVDPSVQLKWLKKDGEAVQPGDIIAEAHGSARSILVAERVALNFLQRMSGIATLTRRMVDAVQGTRTTVLDTRKTVPGLRLLDKWAVLIGGAQNHRIGLFDMVMIKDNHIAAAGGIAAAVKATEDFMRSKGIQRPVEVETRTLEELREVLSILDGAQGESMVTRIMLDNMTKKDASKPAGLDVSTLHEAMQLIGGRQIETEASGNVTLETIRVISETGVQFVSIGALTHSVPAMDISLNIQTE</sequence>
<dbReference type="Gene3D" id="3.90.1170.20">
    <property type="entry name" value="Quinolinate phosphoribosyl transferase, N-terminal domain"/>
    <property type="match status" value="1"/>
</dbReference>
<comment type="similarity">
    <text evidence="2 6">Belongs to the NadC/ModD family.</text>
</comment>
<comment type="catalytic activity">
    <reaction evidence="6">
        <text>nicotinate beta-D-ribonucleotide + CO2 + diphosphate = quinolinate + 5-phospho-alpha-D-ribose 1-diphosphate + 2 H(+)</text>
        <dbReference type="Rhea" id="RHEA:12733"/>
        <dbReference type="ChEBI" id="CHEBI:15378"/>
        <dbReference type="ChEBI" id="CHEBI:16526"/>
        <dbReference type="ChEBI" id="CHEBI:29959"/>
        <dbReference type="ChEBI" id="CHEBI:33019"/>
        <dbReference type="ChEBI" id="CHEBI:57502"/>
        <dbReference type="ChEBI" id="CHEBI:58017"/>
        <dbReference type="EC" id="2.4.2.19"/>
    </reaction>
</comment>
<dbReference type="OrthoDB" id="10067394at2759"/>
<dbReference type="PANTHER" id="PTHR32179">
    <property type="entry name" value="NICOTINATE-NUCLEOTIDE PYROPHOSPHORYLASE [CARBOXYLATING]"/>
    <property type="match status" value="1"/>
</dbReference>
<dbReference type="AlphaFoldDB" id="A0A2P6TQM5"/>
<dbReference type="GO" id="GO:0004514">
    <property type="term" value="F:nicotinate-nucleotide diphosphorylase (carboxylating) activity"/>
    <property type="evidence" value="ECO:0007669"/>
    <property type="project" value="UniProtKB-EC"/>
</dbReference>
<gene>
    <name evidence="10" type="ORF">C2E21_5192</name>
</gene>
<feature type="domain" description="Quinolinate phosphoribosyl transferase N-terminal" evidence="9">
    <location>
        <begin position="43"/>
        <end position="128"/>
    </location>
</feature>
<dbReference type="SUPFAM" id="SSF51690">
    <property type="entry name" value="Nicotinate/Quinolinate PRTase C-terminal domain-like"/>
    <property type="match status" value="1"/>
</dbReference>
<keyword evidence="4 6" id="KW-0328">Glycosyltransferase</keyword>
<dbReference type="FunFam" id="3.90.1170.20:FF:000001">
    <property type="entry name" value="Nicotinate-nucleotide diphosphorylase (Carboxylating)"/>
    <property type="match status" value="1"/>
</dbReference>